<feature type="signal peptide" evidence="1">
    <location>
        <begin position="1"/>
        <end position="33"/>
    </location>
</feature>
<gene>
    <name evidence="2" type="ORF">GZH52_10050</name>
</gene>
<dbReference type="AlphaFoldDB" id="A0A6B2KST6"/>
<dbReference type="EMBL" id="JAAGAA010000007">
    <property type="protein sequence ID" value="NDV13130.1"/>
    <property type="molecule type" value="Genomic_DNA"/>
</dbReference>
<feature type="chain" id="PRO_5025560564" evidence="1">
    <location>
        <begin position="34"/>
        <end position="389"/>
    </location>
</feature>
<proteinExistence type="predicted"/>
<dbReference type="Proteomes" id="UP000482578">
    <property type="component" value="Unassembled WGS sequence"/>
</dbReference>
<evidence type="ECO:0000313" key="2">
    <source>
        <dbReference type="EMBL" id="NDV13130.1"/>
    </source>
</evidence>
<evidence type="ECO:0000313" key="3">
    <source>
        <dbReference type="Proteomes" id="UP000482578"/>
    </source>
</evidence>
<accession>A0A6B2KST6</accession>
<dbReference type="SUPFAM" id="SSF56935">
    <property type="entry name" value="Porins"/>
    <property type="match status" value="1"/>
</dbReference>
<dbReference type="InterPro" id="IPR018759">
    <property type="entry name" value="BBP2_2"/>
</dbReference>
<protein>
    <submittedName>
        <fullName evidence="2">Outer membrane beta-barrel protein</fullName>
    </submittedName>
</protein>
<dbReference type="Pfam" id="PF10082">
    <property type="entry name" value="BBP2_2"/>
    <property type="match status" value="1"/>
</dbReference>
<dbReference type="RefSeq" id="WP_163316322.1">
    <property type="nucleotide sequence ID" value="NZ_JAAGAA010000007.1"/>
</dbReference>
<reference evidence="2 3" key="1">
    <citation type="submission" date="2020-02" db="EMBL/GenBank/DDBJ databases">
        <authorList>
            <person name="Yang Z."/>
        </authorList>
    </citation>
    <scope>NUCLEOTIDE SEQUENCE [LARGE SCALE GENOMIC DNA]</scope>
    <source>
        <strain evidence="2 3">HX-7-9</strain>
    </source>
</reference>
<comment type="caution">
    <text evidence="2">The sequence shown here is derived from an EMBL/GenBank/DDBJ whole genome shotgun (WGS) entry which is preliminary data.</text>
</comment>
<sequence>MTSYRQAVCGRIAPSLSVLAAAVGVLLPGTAAADTLDTVQWRAGVREVYDDNLFARPPEKDPVSDWMTRVDAGVSLDKQWGRQRVQLDLGVVDYRYRDYDNNDFTATPYQAVWQWAVGNDVSGEFRLSREESPDLTDPAFGASTVNVRKRDYQRAGVQWQFHPSWLLLGALDRDKSSYSALTSTPDETLSSAELGVRYLSGKGSFVELLARSGEGEQQFFRDFRERQAGLSGEWAVSEKLRAWLGWGRLSRDYDTRSDLDYSGDTWRAGVRWQATGKIDLTLSADQKVESQLLYRSRTVRSWSFEPRWQLSHRVTARASYVHSSAAYEQALPVLGKRDDRTRVGSLSLDWQLTDPLKLSAQWQHEKRSSSYPGLDYTRQGYWLGLGLAF</sequence>
<keyword evidence="3" id="KW-1185">Reference proteome</keyword>
<evidence type="ECO:0000256" key="1">
    <source>
        <dbReference type="SAM" id="SignalP"/>
    </source>
</evidence>
<organism evidence="2 3">
    <name type="scientific">Crenobacter caeni</name>
    <dbReference type="NCBI Taxonomy" id="2705474"/>
    <lineage>
        <taxon>Bacteria</taxon>
        <taxon>Pseudomonadati</taxon>
        <taxon>Pseudomonadota</taxon>
        <taxon>Betaproteobacteria</taxon>
        <taxon>Neisseriales</taxon>
        <taxon>Neisseriaceae</taxon>
        <taxon>Crenobacter</taxon>
    </lineage>
</organism>
<name>A0A6B2KST6_9NEIS</name>
<keyword evidence="1" id="KW-0732">Signal</keyword>